<dbReference type="SMART" id="SM00388">
    <property type="entry name" value="HisKA"/>
    <property type="match status" value="1"/>
</dbReference>
<dbReference type="InterPro" id="IPR003661">
    <property type="entry name" value="HisK_dim/P_dom"/>
</dbReference>
<keyword evidence="6 11" id="KW-0812">Transmembrane</keyword>
<dbReference type="CDD" id="cd00075">
    <property type="entry name" value="HATPase"/>
    <property type="match status" value="1"/>
</dbReference>
<dbReference type="InterPro" id="IPR003660">
    <property type="entry name" value="HAMP_dom"/>
</dbReference>
<keyword evidence="15" id="KW-1185">Reference proteome</keyword>
<dbReference type="EC" id="2.7.13.3" evidence="3"/>
<dbReference type="SUPFAM" id="SSF47384">
    <property type="entry name" value="Homodimeric domain of signal transducing histidine kinase"/>
    <property type="match status" value="1"/>
</dbReference>
<evidence type="ECO:0000256" key="9">
    <source>
        <dbReference type="ARBA" id="ARBA00023012"/>
    </source>
</evidence>
<dbReference type="InterPro" id="IPR004358">
    <property type="entry name" value="Sig_transdc_His_kin-like_C"/>
</dbReference>
<dbReference type="InterPro" id="IPR036890">
    <property type="entry name" value="HATPase_C_sf"/>
</dbReference>
<evidence type="ECO:0000256" key="2">
    <source>
        <dbReference type="ARBA" id="ARBA00004236"/>
    </source>
</evidence>
<evidence type="ECO:0000256" key="7">
    <source>
        <dbReference type="ARBA" id="ARBA00022777"/>
    </source>
</evidence>
<feature type="domain" description="HAMP" evidence="13">
    <location>
        <begin position="180"/>
        <end position="233"/>
    </location>
</feature>
<dbReference type="AlphaFoldDB" id="A0A5B8U708"/>
<keyword evidence="7" id="KW-0418">Kinase</keyword>
<evidence type="ECO:0000256" key="1">
    <source>
        <dbReference type="ARBA" id="ARBA00000085"/>
    </source>
</evidence>
<dbReference type="Pfam" id="PF00672">
    <property type="entry name" value="HAMP"/>
    <property type="match status" value="1"/>
</dbReference>
<dbReference type="SMART" id="SM00387">
    <property type="entry name" value="HATPase_c"/>
    <property type="match status" value="1"/>
</dbReference>
<dbReference type="InterPro" id="IPR003594">
    <property type="entry name" value="HATPase_dom"/>
</dbReference>
<evidence type="ECO:0000313" key="14">
    <source>
        <dbReference type="EMBL" id="QEC48780.1"/>
    </source>
</evidence>
<dbReference type="CDD" id="cd00082">
    <property type="entry name" value="HisKA"/>
    <property type="match status" value="1"/>
</dbReference>
<dbReference type="CDD" id="cd06225">
    <property type="entry name" value="HAMP"/>
    <property type="match status" value="1"/>
</dbReference>
<dbReference type="Gene3D" id="6.10.340.10">
    <property type="match status" value="1"/>
</dbReference>
<name>A0A5B8U708_9ACTN</name>
<dbReference type="PANTHER" id="PTHR45436">
    <property type="entry name" value="SENSOR HISTIDINE KINASE YKOH"/>
    <property type="match status" value="1"/>
</dbReference>
<dbReference type="PROSITE" id="PS50109">
    <property type="entry name" value="HIS_KIN"/>
    <property type="match status" value="1"/>
</dbReference>
<dbReference type="InterPro" id="IPR050428">
    <property type="entry name" value="TCS_sensor_his_kinase"/>
</dbReference>
<evidence type="ECO:0000256" key="6">
    <source>
        <dbReference type="ARBA" id="ARBA00022692"/>
    </source>
</evidence>
<keyword evidence="4" id="KW-0597">Phosphoprotein</keyword>
<keyword evidence="8 11" id="KW-1133">Transmembrane helix</keyword>
<organism evidence="14 15">
    <name type="scientific">Baekduia soli</name>
    <dbReference type="NCBI Taxonomy" id="496014"/>
    <lineage>
        <taxon>Bacteria</taxon>
        <taxon>Bacillati</taxon>
        <taxon>Actinomycetota</taxon>
        <taxon>Thermoleophilia</taxon>
        <taxon>Solirubrobacterales</taxon>
        <taxon>Baekduiaceae</taxon>
        <taxon>Baekduia</taxon>
    </lineage>
</organism>
<dbReference type="Pfam" id="PF00512">
    <property type="entry name" value="HisKA"/>
    <property type="match status" value="1"/>
</dbReference>
<evidence type="ECO:0000256" key="8">
    <source>
        <dbReference type="ARBA" id="ARBA00022989"/>
    </source>
</evidence>
<dbReference type="SMART" id="SM00304">
    <property type="entry name" value="HAMP"/>
    <property type="match status" value="1"/>
</dbReference>
<gene>
    <name evidence="14" type="ORF">FSW04_15165</name>
</gene>
<keyword evidence="9" id="KW-0902">Two-component regulatory system</keyword>
<evidence type="ECO:0000259" key="13">
    <source>
        <dbReference type="PROSITE" id="PS50885"/>
    </source>
</evidence>
<dbReference type="RefSeq" id="WP_146920700.1">
    <property type="nucleotide sequence ID" value="NZ_CP042430.1"/>
</dbReference>
<comment type="subcellular location">
    <subcellularLocation>
        <location evidence="2">Cell membrane</location>
    </subcellularLocation>
</comment>
<dbReference type="SUPFAM" id="SSF55874">
    <property type="entry name" value="ATPase domain of HSP90 chaperone/DNA topoisomerase II/histidine kinase"/>
    <property type="match status" value="1"/>
</dbReference>
<dbReference type="GO" id="GO:0000155">
    <property type="term" value="F:phosphorelay sensor kinase activity"/>
    <property type="evidence" value="ECO:0007669"/>
    <property type="project" value="InterPro"/>
</dbReference>
<evidence type="ECO:0000313" key="15">
    <source>
        <dbReference type="Proteomes" id="UP000321805"/>
    </source>
</evidence>
<evidence type="ECO:0000256" key="11">
    <source>
        <dbReference type="SAM" id="Phobius"/>
    </source>
</evidence>
<reference evidence="14 15" key="1">
    <citation type="journal article" date="2018" name="J. Microbiol.">
        <title>Baekduia soli gen. nov., sp. nov., a novel bacterium isolated from the soil of Baekdu Mountain and proposal of a novel family name, Baekduiaceae fam. nov.</title>
        <authorList>
            <person name="An D.S."/>
            <person name="Siddiqi M.Z."/>
            <person name="Kim K.H."/>
            <person name="Yu H.S."/>
            <person name="Im W.T."/>
        </authorList>
    </citation>
    <scope>NUCLEOTIDE SEQUENCE [LARGE SCALE GENOMIC DNA]</scope>
    <source>
        <strain evidence="14 15">BR7-21</strain>
    </source>
</reference>
<evidence type="ECO:0000256" key="3">
    <source>
        <dbReference type="ARBA" id="ARBA00012438"/>
    </source>
</evidence>
<dbReference type="PROSITE" id="PS50885">
    <property type="entry name" value="HAMP"/>
    <property type="match status" value="1"/>
</dbReference>
<evidence type="ECO:0000256" key="5">
    <source>
        <dbReference type="ARBA" id="ARBA00022679"/>
    </source>
</evidence>
<evidence type="ECO:0000256" key="10">
    <source>
        <dbReference type="ARBA" id="ARBA00023136"/>
    </source>
</evidence>
<evidence type="ECO:0000256" key="4">
    <source>
        <dbReference type="ARBA" id="ARBA00022553"/>
    </source>
</evidence>
<dbReference type="PANTHER" id="PTHR45436:SF5">
    <property type="entry name" value="SENSOR HISTIDINE KINASE TRCS"/>
    <property type="match status" value="1"/>
</dbReference>
<dbReference type="KEGG" id="bsol:FSW04_15165"/>
<dbReference type="Gene3D" id="1.10.287.130">
    <property type="match status" value="1"/>
</dbReference>
<dbReference type="InterPro" id="IPR005467">
    <property type="entry name" value="His_kinase_dom"/>
</dbReference>
<feature type="domain" description="Histidine kinase" evidence="12">
    <location>
        <begin position="241"/>
        <end position="451"/>
    </location>
</feature>
<accession>A0A5B8U708</accession>
<keyword evidence="10 11" id="KW-0472">Membrane</keyword>
<feature type="transmembrane region" description="Helical" evidence="11">
    <location>
        <begin position="159"/>
        <end position="183"/>
    </location>
</feature>
<dbReference type="Gene3D" id="3.30.565.10">
    <property type="entry name" value="Histidine kinase-like ATPase, C-terminal domain"/>
    <property type="match status" value="1"/>
</dbReference>
<dbReference type="InterPro" id="IPR036097">
    <property type="entry name" value="HisK_dim/P_sf"/>
</dbReference>
<evidence type="ECO:0000259" key="12">
    <source>
        <dbReference type="PROSITE" id="PS50109"/>
    </source>
</evidence>
<dbReference type="OrthoDB" id="5242752at2"/>
<dbReference type="EMBL" id="CP042430">
    <property type="protein sequence ID" value="QEC48780.1"/>
    <property type="molecule type" value="Genomic_DNA"/>
</dbReference>
<dbReference type="GO" id="GO:0005886">
    <property type="term" value="C:plasma membrane"/>
    <property type="evidence" value="ECO:0007669"/>
    <property type="project" value="UniProtKB-SubCell"/>
</dbReference>
<protein>
    <recommendedName>
        <fullName evidence="3">histidine kinase</fullName>
        <ecNumber evidence="3">2.7.13.3</ecNumber>
    </recommendedName>
</protein>
<dbReference type="Proteomes" id="UP000321805">
    <property type="component" value="Chromosome"/>
</dbReference>
<dbReference type="Pfam" id="PF02518">
    <property type="entry name" value="HATPase_c"/>
    <property type="match status" value="1"/>
</dbReference>
<sequence>MKHLHLRELSLRIKLTLIFFGVMAVVLTAIGLFLFFRTKTNLDAGIRQTLRVRSGELIQSIRQNAGSDSAATLIQASEGSAQIVDGSGRVLESRPAGLSALLSPAEVRTALGRRAMFIERGEEHRLLVVPVHQSGRVYVTVTRASLSQREHALEGLSRALAIGGPLGLLLASALAYMIASAALRPVEAMRRRASQLTTADPEARLPVSGTRDEIHRLALTLNDMLARMAQAAEHERAFVANASHELRTPVATIRTELELALRHAGTVDEFRRAARAAIADADDLARLADDLLVLARADRTGLPLRCTDVDVDALLRDVASEAARDPRAVGRRFEVQADAVHAEADPDRLRQAAMNMTRNAVLHGSGTVTVGATVEPAAVCIWVSDQGGPLPADVLATAFDRFARAADAVNRPGTGLGLSIVREIATAHGGEVRLENTDAGVRCVLRLPTAVRASVPGVSLLRPQPAVARDVRTRTSTPPAMEG</sequence>
<comment type="catalytic activity">
    <reaction evidence="1">
        <text>ATP + protein L-histidine = ADP + protein N-phospho-L-histidine.</text>
        <dbReference type="EC" id="2.7.13.3"/>
    </reaction>
</comment>
<keyword evidence="5" id="KW-0808">Transferase</keyword>
<feature type="transmembrane region" description="Helical" evidence="11">
    <location>
        <begin position="12"/>
        <end position="36"/>
    </location>
</feature>
<proteinExistence type="predicted"/>
<dbReference type="SUPFAM" id="SSF158472">
    <property type="entry name" value="HAMP domain-like"/>
    <property type="match status" value="1"/>
</dbReference>
<dbReference type="PRINTS" id="PR00344">
    <property type="entry name" value="BCTRLSENSOR"/>
</dbReference>